<feature type="domain" description="DDHD" evidence="5">
    <location>
        <begin position="1"/>
        <end position="141"/>
    </location>
</feature>
<feature type="region of interest" description="Disordered" evidence="4">
    <location>
        <begin position="54"/>
        <end position="73"/>
    </location>
</feature>
<evidence type="ECO:0000313" key="7">
    <source>
        <dbReference type="WBParaSite" id="maker-uti_cns_0046021-snap-gene-0.3-mRNA-1"/>
    </source>
</evidence>
<dbReference type="PANTHER" id="PTHR10658:SF81">
    <property type="entry name" value="PROTEIN RETINAL DEGENERATION B"/>
    <property type="match status" value="1"/>
</dbReference>
<keyword evidence="6" id="KW-1185">Reference proteome</keyword>
<keyword evidence="2" id="KW-0597">Phosphoprotein</keyword>
<dbReference type="AlphaFoldDB" id="A0A1I8J6M2"/>
<dbReference type="GO" id="GO:0008525">
    <property type="term" value="F:phosphatidylcholine transporter activity"/>
    <property type="evidence" value="ECO:0007669"/>
    <property type="project" value="TreeGrafter"/>
</dbReference>
<dbReference type="Pfam" id="PF24694">
    <property type="entry name" value="LNS2_PITM1-3"/>
    <property type="match status" value="1"/>
</dbReference>
<evidence type="ECO:0000256" key="2">
    <source>
        <dbReference type="ARBA" id="ARBA00022553"/>
    </source>
</evidence>
<dbReference type="SUPFAM" id="SSF56784">
    <property type="entry name" value="HAD-like"/>
    <property type="match status" value="1"/>
</dbReference>
<protein>
    <submittedName>
        <fullName evidence="7">DDHD domain-containing protein</fullName>
    </submittedName>
</protein>
<proteinExistence type="inferred from homology"/>
<keyword evidence="3" id="KW-0106">Calcium</keyword>
<comment type="similarity">
    <text evidence="1">Belongs to the PtdIns transfer protein family. PI transfer class IIA subfamily.</text>
</comment>
<dbReference type="WBParaSite" id="maker-uti_cns_0046021-snap-gene-0.3-mRNA-1">
    <property type="protein sequence ID" value="maker-uti_cns_0046021-snap-gene-0.3-mRNA-1"/>
    <property type="gene ID" value="maker-uti_cns_0046021-snap-gene-0.3"/>
</dbReference>
<dbReference type="GO" id="GO:0031210">
    <property type="term" value="F:phosphatidylcholine binding"/>
    <property type="evidence" value="ECO:0007669"/>
    <property type="project" value="TreeGrafter"/>
</dbReference>
<evidence type="ECO:0000256" key="4">
    <source>
        <dbReference type="SAM" id="MobiDB-lite"/>
    </source>
</evidence>
<evidence type="ECO:0000259" key="5">
    <source>
        <dbReference type="PROSITE" id="PS51043"/>
    </source>
</evidence>
<dbReference type="SMART" id="SM00775">
    <property type="entry name" value="LNS2"/>
    <property type="match status" value="1"/>
</dbReference>
<sequence length="534" mass="57629">MEPLLADRFRWLAPVQLPKYSLLPCGDGQPLSVLEAVTSCGDVFLSGGGGEGDGGGAVASSMQLSRQDSNSSSASSSLELSQVAAIQSVCRRWWGPKRLDYSLHCPDTLSRFPINAMPLLFHASYWESADAAAFILRQFVDAASVAELLEITDSAITESSLGGQIDDRLTLRVPGRQREKWRNRANAIKLKNAAPNHRANDVIVAEGQAQVLTARFMYGPFDMLSLSDEVIDVHVMSQPPSSGEWSYVGSCNTDSHGKAVFTVPAERRLAQGVYPVKMVARGDHSSADLNLAVLPPATECVVFSVDGSFAASVSIMGADPKVRPGAVDVVRHWQDLGYLLVYISARPDMQQRRVVGWLAQHNFPHGMVFFMDGFTAEPLRQKTACLTKLAGQAGLLIHAAYGSSKDIAVYQSLNLRRGQIFIIGKAAKKHAGNATILSEGYAAHLSALQSAQYECSLPARAPAVTLFAAAALACRSRRCPAVAVRHQRQPLRTAQIQRNSKTSSSNSKSSSNWIPPASARQSAVGPRHLAAPRR</sequence>
<dbReference type="PANTHER" id="PTHR10658">
    <property type="entry name" value="PHOSPHATIDYLINOSITOL TRANSFER PROTEIN"/>
    <property type="match status" value="1"/>
</dbReference>
<feature type="region of interest" description="Disordered" evidence="4">
    <location>
        <begin position="485"/>
        <end position="534"/>
    </location>
</feature>
<dbReference type="Pfam" id="PF24695">
    <property type="entry name" value="PITM1-3"/>
    <property type="match status" value="1"/>
</dbReference>
<reference evidence="7" key="1">
    <citation type="submission" date="2016-11" db="UniProtKB">
        <authorList>
            <consortium name="WormBaseParasite"/>
        </authorList>
    </citation>
    <scope>IDENTIFICATION</scope>
</reference>
<feature type="compositionally biased region" description="Low complexity" evidence="4">
    <location>
        <begin position="60"/>
        <end position="73"/>
    </location>
</feature>
<dbReference type="GO" id="GO:0035091">
    <property type="term" value="F:phosphatidylinositol binding"/>
    <property type="evidence" value="ECO:0007669"/>
    <property type="project" value="TreeGrafter"/>
</dbReference>
<evidence type="ECO:0000313" key="6">
    <source>
        <dbReference type="Proteomes" id="UP000095280"/>
    </source>
</evidence>
<dbReference type="InterPro" id="IPR004177">
    <property type="entry name" value="DDHD_dom"/>
</dbReference>
<dbReference type="Proteomes" id="UP000095280">
    <property type="component" value="Unplaced"/>
</dbReference>
<dbReference type="InterPro" id="IPR031315">
    <property type="entry name" value="LNS2/PITP"/>
</dbReference>
<name>A0A1I8J6M2_9PLAT</name>
<accession>A0A1I8J6M2</accession>
<dbReference type="GO" id="GO:0046872">
    <property type="term" value="F:metal ion binding"/>
    <property type="evidence" value="ECO:0007669"/>
    <property type="project" value="InterPro"/>
</dbReference>
<dbReference type="InterPro" id="IPR036412">
    <property type="entry name" value="HAD-like_sf"/>
</dbReference>
<dbReference type="InterPro" id="IPR001666">
    <property type="entry name" value="PI_transfer"/>
</dbReference>
<organism evidence="6 7">
    <name type="scientific">Macrostomum lignano</name>
    <dbReference type="NCBI Taxonomy" id="282301"/>
    <lineage>
        <taxon>Eukaryota</taxon>
        <taxon>Metazoa</taxon>
        <taxon>Spiralia</taxon>
        <taxon>Lophotrochozoa</taxon>
        <taxon>Platyhelminthes</taxon>
        <taxon>Rhabditophora</taxon>
        <taxon>Macrostomorpha</taxon>
        <taxon>Macrostomida</taxon>
        <taxon>Macrostomidae</taxon>
        <taxon>Macrostomum</taxon>
    </lineage>
</organism>
<dbReference type="SMART" id="SM01127">
    <property type="entry name" value="DDHD"/>
    <property type="match status" value="1"/>
</dbReference>
<dbReference type="PROSITE" id="PS51043">
    <property type="entry name" value="DDHD"/>
    <property type="match status" value="1"/>
</dbReference>
<feature type="compositionally biased region" description="Low complexity" evidence="4">
    <location>
        <begin position="499"/>
        <end position="512"/>
    </location>
</feature>
<dbReference type="GO" id="GO:0008526">
    <property type="term" value="F:phosphatidylinositol transfer activity"/>
    <property type="evidence" value="ECO:0007669"/>
    <property type="project" value="TreeGrafter"/>
</dbReference>
<evidence type="ECO:0000256" key="1">
    <source>
        <dbReference type="ARBA" id="ARBA00010316"/>
    </source>
</evidence>
<evidence type="ECO:0000256" key="3">
    <source>
        <dbReference type="ARBA" id="ARBA00022837"/>
    </source>
</evidence>
<dbReference type="Pfam" id="PF02862">
    <property type="entry name" value="DDHD"/>
    <property type="match status" value="1"/>
</dbReference>
<dbReference type="FunFam" id="3.40.50.1000:FF:000173">
    <property type="entry name" value="Membrane-associated phosphatidylinositol transfer protein 2"/>
    <property type="match status" value="1"/>
</dbReference>
<dbReference type="GO" id="GO:0005737">
    <property type="term" value="C:cytoplasm"/>
    <property type="evidence" value="ECO:0007669"/>
    <property type="project" value="TreeGrafter"/>
</dbReference>